<comment type="caution">
    <text evidence="4">The sequence shown here is derived from an EMBL/GenBank/DDBJ whole genome shotgun (WGS) entry which is preliminary data.</text>
</comment>
<dbReference type="PANTHER" id="PTHR30055:SF223">
    <property type="entry name" value="HTH-TYPE TRANSCRIPTIONAL REGULATOR UIDR"/>
    <property type="match status" value="1"/>
</dbReference>
<dbReference type="InterPro" id="IPR050109">
    <property type="entry name" value="HTH-type_TetR-like_transc_reg"/>
</dbReference>
<evidence type="ECO:0000313" key="5">
    <source>
        <dbReference type="Proteomes" id="UP000253509"/>
    </source>
</evidence>
<dbReference type="SUPFAM" id="SSF48498">
    <property type="entry name" value="Tetracyclin repressor-like, C-terminal domain"/>
    <property type="match status" value="1"/>
</dbReference>
<evidence type="ECO:0000256" key="1">
    <source>
        <dbReference type="ARBA" id="ARBA00023125"/>
    </source>
</evidence>
<evidence type="ECO:0000259" key="3">
    <source>
        <dbReference type="PROSITE" id="PS50977"/>
    </source>
</evidence>
<dbReference type="InterPro" id="IPR009057">
    <property type="entry name" value="Homeodomain-like_sf"/>
</dbReference>
<name>A0A366IJA0_9MICO</name>
<dbReference type="Proteomes" id="UP000253509">
    <property type="component" value="Unassembled WGS sequence"/>
</dbReference>
<keyword evidence="5" id="KW-1185">Reference proteome</keyword>
<dbReference type="EMBL" id="QNSB01000006">
    <property type="protein sequence ID" value="RBP71219.1"/>
    <property type="molecule type" value="Genomic_DNA"/>
</dbReference>
<organism evidence="4 5">
    <name type="scientific">Brevibacterium celere</name>
    <dbReference type="NCBI Taxonomy" id="225845"/>
    <lineage>
        <taxon>Bacteria</taxon>
        <taxon>Bacillati</taxon>
        <taxon>Actinomycetota</taxon>
        <taxon>Actinomycetes</taxon>
        <taxon>Micrococcales</taxon>
        <taxon>Brevibacteriaceae</taxon>
        <taxon>Brevibacterium</taxon>
    </lineage>
</organism>
<dbReference type="AlphaFoldDB" id="A0A366IJA0"/>
<gene>
    <name evidence="4" type="ORF">DFO65_10662</name>
</gene>
<dbReference type="SUPFAM" id="SSF46689">
    <property type="entry name" value="Homeodomain-like"/>
    <property type="match status" value="1"/>
</dbReference>
<dbReference type="Gene3D" id="1.10.357.10">
    <property type="entry name" value="Tetracycline Repressor, domain 2"/>
    <property type="match status" value="1"/>
</dbReference>
<dbReference type="PRINTS" id="PR00455">
    <property type="entry name" value="HTHTETR"/>
</dbReference>
<dbReference type="GO" id="GO:0000976">
    <property type="term" value="F:transcription cis-regulatory region binding"/>
    <property type="evidence" value="ECO:0007669"/>
    <property type="project" value="TreeGrafter"/>
</dbReference>
<dbReference type="InterPro" id="IPR001647">
    <property type="entry name" value="HTH_TetR"/>
</dbReference>
<dbReference type="RefSeq" id="WP_181778696.1">
    <property type="nucleotide sequence ID" value="NZ_QNSB01000006.1"/>
</dbReference>
<sequence>MTPTKREQKRQDLLRATSQVIGEHGFSGVSVRAVAARAQVSVGSVLYHFDSFDALLETAIRGAIDEFIDRRRQLAEQHADPTSRLRATIDAGIPETISDDLRVVYEASAILRERPHLRTHITVLLERQVALYSTIIQVGTALGEFRPRMDVEAIAQNLVALEDAYDLYLLDPDNWQRERYFANTLAFAEVALDVSLTPDAKDAAHD</sequence>
<dbReference type="Pfam" id="PF00440">
    <property type="entry name" value="TetR_N"/>
    <property type="match status" value="1"/>
</dbReference>
<evidence type="ECO:0000313" key="4">
    <source>
        <dbReference type="EMBL" id="RBP71219.1"/>
    </source>
</evidence>
<dbReference type="PROSITE" id="PS50977">
    <property type="entry name" value="HTH_TETR_2"/>
    <property type="match status" value="1"/>
</dbReference>
<evidence type="ECO:0000256" key="2">
    <source>
        <dbReference type="PROSITE-ProRule" id="PRU00335"/>
    </source>
</evidence>
<keyword evidence="1 2" id="KW-0238">DNA-binding</keyword>
<feature type="DNA-binding region" description="H-T-H motif" evidence="2">
    <location>
        <begin position="30"/>
        <end position="49"/>
    </location>
</feature>
<dbReference type="PANTHER" id="PTHR30055">
    <property type="entry name" value="HTH-TYPE TRANSCRIPTIONAL REGULATOR RUTR"/>
    <property type="match status" value="1"/>
</dbReference>
<dbReference type="InterPro" id="IPR036271">
    <property type="entry name" value="Tet_transcr_reg_TetR-rel_C_sf"/>
</dbReference>
<protein>
    <submittedName>
        <fullName evidence="4">TetR family transcriptional regulator</fullName>
    </submittedName>
</protein>
<accession>A0A366IJA0</accession>
<reference evidence="4 5" key="1">
    <citation type="submission" date="2018-06" db="EMBL/GenBank/DDBJ databases">
        <title>Freshwater and sediment microbial communities from various areas in North America, analyzing microbe dynamics in response to fracking.</title>
        <authorList>
            <person name="Lamendella R."/>
        </authorList>
    </citation>
    <scope>NUCLEOTIDE SEQUENCE [LARGE SCALE GENOMIC DNA]</scope>
    <source>
        <strain evidence="4 5">3b_TX</strain>
    </source>
</reference>
<dbReference type="GO" id="GO:0003700">
    <property type="term" value="F:DNA-binding transcription factor activity"/>
    <property type="evidence" value="ECO:0007669"/>
    <property type="project" value="TreeGrafter"/>
</dbReference>
<feature type="domain" description="HTH tetR-type" evidence="3">
    <location>
        <begin position="7"/>
        <end position="67"/>
    </location>
</feature>
<proteinExistence type="predicted"/>